<dbReference type="PANTHER" id="PTHR36156">
    <property type="entry name" value="SLR2101 PROTEIN"/>
    <property type="match status" value="1"/>
</dbReference>
<gene>
    <name evidence="2" type="ORF">RZN69_13705</name>
</gene>
<dbReference type="EMBL" id="CP136920">
    <property type="protein sequence ID" value="WOO39673.1"/>
    <property type="molecule type" value="Genomic_DNA"/>
</dbReference>
<dbReference type="AlphaFoldDB" id="A0AAQ3LA32"/>
<dbReference type="CDD" id="cd02231">
    <property type="entry name" value="cupin_BLL6423-like"/>
    <property type="match status" value="1"/>
</dbReference>
<dbReference type="PANTHER" id="PTHR36156:SF2">
    <property type="entry name" value="CUPIN TYPE-2 DOMAIN-CONTAINING PROTEIN"/>
    <property type="match status" value="1"/>
</dbReference>
<dbReference type="RefSeq" id="WP_317831650.1">
    <property type="nucleotide sequence ID" value="NZ_CP136920.1"/>
</dbReference>
<reference evidence="2 3" key="1">
    <citation type="submission" date="2023-10" db="EMBL/GenBank/DDBJ databases">
        <title>Rubellicoccus peritrichatus gen. nov., sp. nov., isolated from an algae of coral reef tank.</title>
        <authorList>
            <person name="Luo J."/>
        </authorList>
    </citation>
    <scope>NUCLEOTIDE SEQUENCE [LARGE SCALE GENOMIC DNA]</scope>
    <source>
        <strain evidence="2 3">CR14</strain>
    </source>
</reference>
<evidence type="ECO:0000313" key="2">
    <source>
        <dbReference type="EMBL" id="WOO39673.1"/>
    </source>
</evidence>
<dbReference type="Gene3D" id="2.60.120.10">
    <property type="entry name" value="Jelly Rolls"/>
    <property type="match status" value="1"/>
</dbReference>
<dbReference type="SUPFAM" id="SSF51182">
    <property type="entry name" value="RmlC-like cupins"/>
    <property type="match status" value="1"/>
</dbReference>
<feature type="domain" description="Cupin type-2" evidence="1">
    <location>
        <begin position="75"/>
        <end position="142"/>
    </location>
</feature>
<dbReference type="InterPro" id="IPR011051">
    <property type="entry name" value="RmlC_Cupin_sf"/>
</dbReference>
<accession>A0AAQ3LA32</accession>
<dbReference type="Pfam" id="PF07883">
    <property type="entry name" value="Cupin_2"/>
    <property type="match status" value="1"/>
</dbReference>
<dbReference type="Proteomes" id="UP001304300">
    <property type="component" value="Chromosome"/>
</dbReference>
<dbReference type="KEGG" id="puo:RZN69_13705"/>
<dbReference type="InterPro" id="IPR014710">
    <property type="entry name" value="RmlC-like_jellyroll"/>
</dbReference>
<dbReference type="InterPro" id="IPR013096">
    <property type="entry name" value="Cupin_2"/>
</dbReference>
<proteinExistence type="predicted"/>
<organism evidence="2 3">
    <name type="scientific">Rubellicoccus peritrichatus</name>
    <dbReference type="NCBI Taxonomy" id="3080537"/>
    <lineage>
        <taxon>Bacteria</taxon>
        <taxon>Pseudomonadati</taxon>
        <taxon>Verrucomicrobiota</taxon>
        <taxon>Opitutia</taxon>
        <taxon>Puniceicoccales</taxon>
        <taxon>Cerasicoccaceae</taxon>
        <taxon>Rubellicoccus</taxon>
    </lineage>
</organism>
<sequence>MSLNIRRVVTGHDANGKPVVLIDDRGEHSASWRPQMEQQQLWTTTDLPVALQEDGEDKGARQVGTTIDGGSIFKVVEFGPGVAPRIHRTDSIDYGVVLSGEIDMDLGDDTVVHLTAGDVLVQRATIHNWINRGTEPCRMAFVLISALGDTAVG</sequence>
<dbReference type="InterPro" id="IPR047142">
    <property type="entry name" value="OryJ/VirC-like"/>
</dbReference>
<name>A0AAQ3LA32_9BACT</name>
<keyword evidence="3" id="KW-1185">Reference proteome</keyword>
<protein>
    <submittedName>
        <fullName evidence="2">Cupin domain-containing protein</fullName>
    </submittedName>
</protein>
<evidence type="ECO:0000259" key="1">
    <source>
        <dbReference type="Pfam" id="PF07883"/>
    </source>
</evidence>
<evidence type="ECO:0000313" key="3">
    <source>
        <dbReference type="Proteomes" id="UP001304300"/>
    </source>
</evidence>